<evidence type="ECO:0008006" key="4">
    <source>
        <dbReference type="Google" id="ProtNLM"/>
    </source>
</evidence>
<dbReference type="VEuPathDB" id="FungiDB:VP01_5666g2"/>
<feature type="compositionally biased region" description="Polar residues" evidence="1">
    <location>
        <begin position="1"/>
        <end position="10"/>
    </location>
</feature>
<accession>A0A0L6UKW6</accession>
<dbReference type="EMBL" id="LAVV01010903">
    <property type="protein sequence ID" value="KNZ48450.1"/>
    <property type="molecule type" value="Genomic_DNA"/>
</dbReference>
<proteinExistence type="predicted"/>
<keyword evidence="3" id="KW-1185">Reference proteome</keyword>
<dbReference type="AlphaFoldDB" id="A0A0L6UKW6"/>
<organism evidence="2 3">
    <name type="scientific">Puccinia sorghi</name>
    <dbReference type="NCBI Taxonomy" id="27349"/>
    <lineage>
        <taxon>Eukaryota</taxon>
        <taxon>Fungi</taxon>
        <taxon>Dikarya</taxon>
        <taxon>Basidiomycota</taxon>
        <taxon>Pucciniomycotina</taxon>
        <taxon>Pucciniomycetes</taxon>
        <taxon>Pucciniales</taxon>
        <taxon>Pucciniaceae</taxon>
        <taxon>Puccinia</taxon>
    </lineage>
</organism>
<dbReference type="Proteomes" id="UP000037035">
    <property type="component" value="Unassembled WGS sequence"/>
</dbReference>
<evidence type="ECO:0000313" key="3">
    <source>
        <dbReference type="Proteomes" id="UP000037035"/>
    </source>
</evidence>
<dbReference type="OrthoDB" id="2509690at2759"/>
<gene>
    <name evidence="2" type="ORF">VP01_5666g2</name>
</gene>
<evidence type="ECO:0000256" key="1">
    <source>
        <dbReference type="SAM" id="MobiDB-lite"/>
    </source>
</evidence>
<feature type="region of interest" description="Disordered" evidence="1">
    <location>
        <begin position="1"/>
        <end position="22"/>
    </location>
</feature>
<sequence>MTAAIPNTMSAPAPLASPTSTDKMDKIHSTILKTAIEAIPLLSMDNYTLWKNRVENRLDLQELLKPLTTNTGVL</sequence>
<reference evidence="2 3" key="1">
    <citation type="submission" date="2015-08" db="EMBL/GenBank/DDBJ databases">
        <title>Next Generation Sequencing and Analysis of the Genome of Puccinia sorghi L Schw, the Causal Agent of Maize Common Rust.</title>
        <authorList>
            <person name="Rochi L."/>
            <person name="Burguener G."/>
            <person name="Darino M."/>
            <person name="Turjanski A."/>
            <person name="Kreff E."/>
            <person name="Dieguez M.J."/>
            <person name="Sacco F."/>
        </authorList>
    </citation>
    <scope>NUCLEOTIDE SEQUENCE [LARGE SCALE GENOMIC DNA]</scope>
    <source>
        <strain evidence="2 3">RO10H11247</strain>
    </source>
</reference>
<comment type="caution">
    <text evidence="2">The sequence shown here is derived from an EMBL/GenBank/DDBJ whole genome shotgun (WGS) entry which is preliminary data.</text>
</comment>
<name>A0A0L6UKW6_9BASI</name>
<protein>
    <recommendedName>
        <fullName evidence="4">DUF4219 domain-containing protein</fullName>
    </recommendedName>
</protein>
<evidence type="ECO:0000313" key="2">
    <source>
        <dbReference type="EMBL" id="KNZ48450.1"/>
    </source>
</evidence>